<comment type="similarity">
    <text evidence="6">Belongs to the TDD superfamily. TSR3 family.</text>
</comment>
<feature type="region of interest" description="Disordered" evidence="7">
    <location>
        <begin position="217"/>
        <end position="294"/>
    </location>
</feature>
<evidence type="ECO:0000313" key="11">
    <source>
        <dbReference type="Proteomes" id="UP000310189"/>
    </source>
</evidence>
<dbReference type="PANTHER" id="PTHR20426:SF0">
    <property type="entry name" value="18S RRNA AMINOCARBOXYPROPYLTRANSFERASE"/>
    <property type="match status" value="1"/>
</dbReference>
<protein>
    <recommendedName>
        <fullName evidence="6">18S rRNA aminocarboxypropyltransferase</fullName>
        <ecNumber evidence="6">2.5.1.157</ecNumber>
    </recommendedName>
</protein>
<comment type="catalytic activity">
    <reaction evidence="6">
        <text>an N(1)-methylpseudouridine in rRNA + S-adenosyl-L-methionine = N(1)-methyl-N(3)-[(3S)-3-amino-3-carboxypropyl]pseudouridine in rRNA + S-methyl-5'-thioadenosine + H(+)</text>
        <dbReference type="Rhea" id="RHEA:63296"/>
        <dbReference type="Rhea" id="RHEA-COMP:11634"/>
        <dbReference type="Rhea" id="RHEA-COMP:16310"/>
        <dbReference type="ChEBI" id="CHEBI:15378"/>
        <dbReference type="ChEBI" id="CHEBI:17509"/>
        <dbReference type="ChEBI" id="CHEBI:59789"/>
        <dbReference type="ChEBI" id="CHEBI:74890"/>
        <dbReference type="ChEBI" id="CHEBI:146234"/>
        <dbReference type="EC" id="2.5.1.157"/>
    </reaction>
</comment>
<dbReference type="GO" id="GO:0000455">
    <property type="term" value="P:enzyme-directed rRNA pseudouridine synthesis"/>
    <property type="evidence" value="ECO:0007669"/>
    <property type="project" value="UniProtKB-UniRule"/>
</dbReference>
<dbReference type="GO" id="GO:0005634">
    <property type="term" value="C:nucleus"/>
    <property type="evidence" value="ECO:0007669"/>
    <property type="project" value="UniProtKB-SubCell"/>
</dbReference>
<proteinExistence type="inferred from homology"/>
<feature type="binding site" evidence="6">
    <location>
        <position position="136"/>
    </location>
    <ligand>
        <name>S-adenosyl-L-methionine</name>
        <dbReference type="ChEBI" id="CHEBI:59789"/>
    </ligand>
</feature>
<comment type="caution">
    <text evidence="10">The sequence shown here is derived from an EMBL/GenBank/DDBJ whole genome shotgun (WGS) entry which is preliminary data.</text>
</comment>
<dbReference type="EMBL" id="SPNW01000089">
    <property type="protein sequence ID" value="TIA86107.1"/>
    <property type="molecule type" value="Genomic_DNA"/>
</dbReference>
<dbReference type="Pfam" id="PF04068">
    <property type="entry name" value="Fer4_RLI"/>
    <property type="match status" value="1"/>
</dbReference>
<evidence type="ECO:0000256" key="7">
    <source>
        <dbReference type="SAM" id="MobiDB-lite"/>
    </source>
</evidence>
<feature type="domain" description="RNase L inhibitor RLI-like possible metal-binding" evidence="9">
    <location>
        <begin position="49"/>
        <end position="83"/>
    </location>
</feature>
<keyword evidence="4 6" id="KW-0808">Transferase</keyword>
<dbReference type="Proteomes" id="UP000310189">
    <property type="component" value="Unassembled WGS sequence"/>
</dbReference>
<comment type="catalytic activity">
    <reaction evidence="6">
        <text>N(1)-methylpseudouridine(1191) in yeast 18S rRNA + S-adenosyl-L-methionine = N(1)-methyl-N(3)-[(3S)-3-amino-3-carboxypropyl]pseudouridine(1191) in yeast 18S rRNA + S-methyl-5'-thioadenosine + H(+)</text>
        <dbReference type="Rhea" id="RHEA:63300"/>
        <dbReference type="Rhea" id="RHEA-COMP:13852"/>
        <dbReference type="Rhea" id="RHEA-COMP:16309"/>
        <dbReference type="ChEBI" id="CHEBI:15378"/>
        <dbReference type="ChEBI" id="CHEBI:17509"/>
        <dbReference type="ChEBI" id="CHEBI:59789"/>
        <dbReference type="ChEBI" id="CHEBI:74890"/>
        <dbReference type="ChEBI" id="CHEBI:146234"/>
    </reaction>
</comment>
<dbReference type="NCBIfam" id="NF002621">
    <property type="entry name" value="PRK02287.1"/>
    <property type="match status" value="1"/>
</dbReference>
<dbReference type="AlphaFoldDB" id="A0A4T0FD74"/>
<organism evidence="10 11">
    <name type="scientific">Wallemia hederae</name>
    <dbReference type="NCBI Taxonomy" id="1540922"/>
    <lineage>
        <taxon>Eukaryota</taxon>
        <taxon>Fungi</taxon>
        <taxon>Dikarya</taxon>
        <taxon>Basidiomycota</taxon>
        <taxon>Wallemiomycotina</taxon>
        <taxon>Wallemiomycetes</taxon>
        <taxon>Wallemiales</taxon>
        <taxon>Wallemiaceae</taxon>
        <taxon>Wallemia</taxon>
    </lineage>
</organism>
<comment type="subcellular location">
    <subcellularLocation>
        <location evidence="6">Cytoplasm</location>
    </subcellularLocation>
    <subcellularLocation>
        <location evidence="6">Nucleus</location>
    </subcellularLocation>
</comment>
<evidence type="ECO:0000313" key="10">
    <source>
        <dbReference type="EMBL" id="TIA86107.1"/>
    </source>
</evidence>
<feature type="binding site" evidence="6">
    <location>
        <position position="151"/>
    </location>
    <ligand>
        <name>S-adenosyl-L-methionine</name>
        <dbReference type="ChEBI" id="CHEBI:59789"/>
    </ligand>
</feature>
<sequence length="294" mass="33784">MPKPQRNKRYEYKVFELGERPDSAIDDAPSGIKSRREEKIDEVTAKVGVPVAMWDFNHCDPRRCSGKKLSRQGLIRDMKVGQRFRGIVLSPKGTQTVNPGDRDIVAANGAAVVECSWARLDEIPWGRIKSPHERLLPYLIATNPVNYGKPWRLNCVEALAATFYLTGFDEYGETLLSKFSWGHSFLKVNGGLLERYSKCKNSEEIIAEQERIMADEQREYEEARQQDDEDDDLLQANPNHQNWVEESEEEEDSSEEEEEEEEEDSEEESQEEQSQEDSDSDSHSISKKLHKTNL</sequence>
<evidence type="ECO:0000256" key="2">
    <source>
        <dbReference type="ARBA" id="ARBA00022517"/>
    </source>
</evidence>
<dbReference type="HAMAP" id="MF_01116">
    <property type="entry name" value="TSR3"/>
    <property type="match status" value="1"/>
</dbReference>
<keyword evidence="5 6" id="KW-0949">S-adenosyl-L-methionine</keyword>
<keyword evidence="1 6" id="KW-0963">Cytoplasm</keyword>
<dbReference type="Pfam" id="PF04034">
    <property type="entry name" value="Ribo_biogen_C"/>
    <property type="match status" value="1"/>
</dbReference>
<evidence type="ECO:0000256" key="3">
    <source>
        <dbReference type="ARBA" id="ARBA00022552"/>
    </source>
</evidence>
<dbReference type="InterPro" id="IPR022968">
    <property type="entry name" value="Tsr3-like"/>
</dbReference>
<evidence type="ECO:0000256" key="6">
    <source>
        <dbReference type="HAMAP-Rule" id="MF_03146"/>
    </source>
</evidence>
<dbReference type="PANTHER" id="PTHR20426">
    <property type="entry name" value="RIBOSOME BIOGENESIS PROTEIN TSR3 HOMOLOG"/>
    <property type="match status" value="1"/>
</dbReference>
<feature type="domain" description="16S/18S rRNA aminocarboxypropyltransferase Tsr3 C-terminal" evidence="8">
    <location>
        <begin position="87"/>
        <end position="212"/>
    </location>
</feature>
<keyword evidence="6" id="KW-0539">Nucleus</keyword>
<evidence type="ECO:0000256" key="1">
    <source>
        <dbReference type="ARBA" id="ARBA00022490"/>
    </source>
</evidence>
<gene>
    <name evidence="6" type="primary">TSR3</name>
    <name evidence="10" type="ORF">E3P99_03792</name>
</gene>
<evidence type="ECO:0000259" key="8">
    <source>
        <dbReference type="Pfam" id="PF04034"/>
    </source>
</evidence>
<comment type="function">
    <text evidence="6">Aminocarboxypropyltransferase that catalyzes the aminocarboxypropyl transfer on pseudouridine at position 1191 (Psi1191) in 18S rRNA. It constitutes the last step in biosynthesis of the hypermodified N1-methyl-N3-(3-amino-3-carboxypropyl) pseudouridine (m1acp3-Psi) conserved in eukaryotic 18S rRNA.</text>
</comment>
<dbReference type="InterPro" id="IPR007177">
    <property type="entry name" value="Tsr3_C"/>
</dbReference>
<feature type="binding site" evidence="6">
    <location>
        <position position="65"/>
    </location>
    <ligand>
        <name>S-adenosyl-L-methionine</name>
        <dbReference type="ChEBI" id="CHEBI:59789"/>
    </ligand>
</feature>
<dbReference type="GO" id="GO:1904047">
    <property type="term" value="F:S-adenosyl-L-methionine binding"/>
    <property type="evidence" value="ECO:0007669"/>
    <property type="project" value="UniProtKB-UniRule"/>
</dbReference>
<evidence type="ECO:0000256" key="5">
    <source>
        <dbReference type="ARBA" id="ARBA00022691"/>
    </source>
</evidence>
<dbReference type="GO" id="GO:0030490">
    <property type="term" value="P:maturation of SSU-rRNA"/>
    <property type="evidence" value="ECO:0007669"/>
    <property type="project" value="TreeGrafter"/>
</dbReference>
<name>A0A4T0FD74_9BASI</name>
<evidence type="ECO:0000259" key="9">
    <source>
        <dbReference type="Pfam" id="PF04068"/>
    </source>
</evidence>
<reference evidence="10 11" key="1">
    <citation type="submission" date="2019-03" db="EMBL/GenBank/DDBJ databases">
        <title>Sequencing 23 genomes of Wallemia ichthyophaga.</title>
        <authorList>
            <person name="Gostincar C."/>
        </authorList>
    </citation>
    <scope>NUCLEOTIDE SEQUENCE [LARGE SCALE GENOMIC DNA]</scope>
    <source>
        <strain evidence="10 11">EXF-5753</strain>
    </source>
</reference>
<keyword evidence="11" id="KW-1185">Reference proteome</keyword>
<feature type="compositionally biased region" description="Basic and acidic residues" evidence="7">
    <location>
        <begin position="217"/>
        <end position="226"/>
    </location>
</feature>
<dbReference type="EC" id="2.5.1.157" evidence="6"/>
<evidence type="ECO:0000256" key="4">
    <source>
        <dbReference type="ARBA" id="ARBA00022679"/>
    </source>
</evidence>
<accession>A0A4T0FD74</accession>
<feature type="compositionally biased region" description="Acidic residues" evidence="7">
    <location>
        <begin position="245"/>
        <end position="279"/>
    </location>
</feature>
<feature type="binding site" evidence="6">
    <location>
        <position position="113"/>
    </location>
    <ligand>
        <name>S-adenosyl-L-methionine</name>
        <dbReference type="ChEBI" id="CHEBI:59789"/>
    </ligand>
</feature>
<dbReference type="OrthoDB" id="10262062at2759"/>
<dbReference type="GO" id="GO:0106388">
    <property type="term" value="F:rRNA small subunit aminocarboxypropyltransferase activity"/>
    <property type="evidence" value="ECO:0007669"/>
    <property type="project" value="UniProtKB-EC"/>
</dbReference>
<keyword evidence="3 6" id="KW-0698">rRNA processing</keyword>
<dbReference type="InterPro" id="IPR007209">
    <property type="entry name" value="RNaseL-inhib-like_metal-bd_dom"/>
</dbReference>
<feature type="compositionally biased region" description="Basic residues" evidence="7">
    <location>
        <begin position="285"/>
        <end position="294"/>
    </location>
</feature>
<keyword evidence="2 6" id="KW-0690">Ribosome biogenesis</keyword>
<dbReference type="GO" id="GO:0005737">
    <property type="term" value="C:cytoplasm"/>
    <property type="evidence" value="ECO:0007669"/>
    <property type="project" value="UniProtKB-SubCell"/>
</dbReference>